<dbReference type="EMBL" id="AE009440">
    <property type="protein sequence ID" value="AAP97997.1"/>
    <property type="molecule type" value="Genomic_DNA"/>
</dbReference>
<accession>A0ABM5LBX9</accession>
<evidence type="ECO:0000256" key="1">
    <source>
        <dbReference type="SAM" id="Phobius"/>
    </source>
</evidence>
<keyword evidence="1" id="KW-1133">Transmembrane helix</keyword>
<proteinExistence type="predicted"/>
<organism evidence="2 3">
    <name type="scientific">Chlamydia pneumoniae</name>
    <name type="common">Chlamydophila pneumoniae</name>
    <dbReference type="NCBI Taxonomy" id="83558"/>
    <lineage>
        <taxon>Bacteria</taxon>
        <taxon>Pseudomonadati</taxon>
        <taxon>Chlamydiota</taxon>
        <taxon>Chlamydiia</taxon>
        <taxon>Chlamydiales</taxon>
        <taxon>Chlamydiaceae</taxon>
        <taxon>Chlamydia/Chlamydophila group</taxon>
        <taxon>Chlamydia</taxon>
    </lineage>
</organism>
<feature type="transmembrane region" description="Helical" evidence="1">
    <location>
        <begin position="51"/>
        <end position="83"/>
    </location>
</feature>
<keyword evidence="1" id="KW-0812">Transmembrane</keyword>
<keyword evidence="1" id="KW-0472">Membrane</keyword>
<evidence type="ECO:0000313" key="3">
    <source>
        <dbReference type="Proteomes" id="UP000000424"/>
    </source>
</evidence>
<evidence type="ECO:0000313" key="2">
    <source>
        <dbReference type="EMBL" id="AAP97997.1"/>
    </source>
</evidence>
<reference evidence="2" key="1">
    <citation type="submission" date="2002-05" db="EMBL/GenBank/DDBJ databases">
        <title>The genome sequence of Chlamydia pneumoniae TW183 and comparison with other Chlamydia strains based on whole genome sequence analysis.</title>
        <authorList>
            <person name="Geng M.M."/>
            <person name="Schuhmacher A."/>
            <person name="Muehldorfer I."/>
            <person name="Bensch K.W."/>
            <person name="Schaefer K.P."/>
            <person name="Schneider S."/>
            <person name="Pohl T."/>
            <person name="Essig A."/>
            <person name="Marre R."/>
            <person name="Melchers K."/>
        </authorList>
    </citation>
    <scope>NUCLEOTIDE SEQUENCE [LARGE SCALE GENOMIC DNA]</scope>
    <source>
        <strain evidence="2">TW-183</strain>
    </source>
</reference>
<name>A0ABM5LBX9_CHLPN</name>
<protein>
    <submittedName>
        <fullName evidence="2">Uncharacterized protein</fullName>
    </submittedName>
</protein>
<dbReference type="Proteomes" id="UP000000424">
    <property type="component" value="Chromosome"/>
</dbReference>
<gene>
    <name evidence="2" type="ordered locus">CpB0064</name>
</gene>
<sequence>MCCIALLYCIVSDLRVHSRGTPTQTHSEICDAHPTNRFLKKHPTLDLCMRIVSTIVSVFMILADIVLLLGSLLLLPLLIVLLWESS</sequence>
<keyword evidence="3" id="KW-1185">Reference proteome</keyword>